<dbReference type="OrthoDB" id="8442627at2"/>
<protein>
    <recommendedName>
        <fullName evidence="3">PemK-like, MazF-like toxin of type II toxin-antitoxin system</fullName>
    </recommendedName>
</protein>
<accession>A0A159Z5X3</accession>
<reference evidence="1 2" key="1">
    <citation type="submission" date="2015-09" db="EMBL/GenBank/DDBJ databases">
        <title>Complete genome sequence of Defluviimonas alba cai42t isolated from an oilfield in Xinjiang.</title>
        <authorList>
            <person name="Geng S."/>
            <person name="Pan X."/>
            <person name="Wu X."/>
        </authorList>
    </citation>
    <scope>NUCLEOTIDE SEQUENCE [LARGE SCALE GENOMIC DNA]</scope>
    <source>
        <strain evidence="2">cai42</strain>
    </source>
</reference>
<gene>
    <name evidence="1" type="ORF">AKL17_3468</name>
</gene>
<organism evidence="1 2">
    <name type="scientific">Frigidibacter mobilis</name>
    <dbReference type="NCBI Taxonomy" id="1335048"/>
    <lineage>
        <taxon>Bacteria</taxon>
        <taxon>Pseudomonadati</taxon>
        <taxon>Pseudomonadota</taxon>
        <taxon>Alphaproteobacteria</taxon>
        <taxon>Rhodobacterales</taxon>
        <taxon>Paracoccaceae</taxon>
        <taxon>Frigidibacter</taxon>
    </lineage>
</organism>
<sequence length="177" mass="19217">MFDAPLLPLQSLCDWRDTVAIGDIVAFRFPVADEDGGDGLKNRPCLVLEVQDRGGARSALLAYGTSSYGRSNRGYEVRIRRPEALASCGLHRPTRFVGARRLWVPLASQGFVCRQIDDSAVIGHLSGAELARLNAVRARLIAEADVAAHCRAEARPARQAGARPLLRLPAPRPEAQP</sequence>
<dbReference type="EMBL" id="CP012661">
    <property type="protein sequence ID" value="AMY70692.1"/>
    <property type="molecule type" value="Genomic_DNA"/>
</dbReference>
<evidence type="ECO:0000313" key="2">
    <source>
        <dbReference type="Proteomes" id="UP000076128"/>
    </source>
</evidence>
<proteinExistence type="predicted"/>
<name>A0A159Z5X3_9RHOB</name>
<keyword evidence="2" id="KW-1185">Reference proteome</keyword>
<evidence type="ECO:0000313" key="1">
    <source>
        <dbReference type="EMBL" id="AMY70692.1"/>
    </source>
</evidence>
<dbReference type="Proteomes" id="UP000076128">
    <property type="component" value="Chromosome"/>
</dbReference>
<evidence type="ECO:0008006" key="3">
    <source>
        <dbReference type="Google" id="ProtNLM"/>
    </source>
</evidence>
<dbReference type="KEGG" id="daa:AKL17_3468"/>
<dbReference type="AlphaFoldDB" id="A0A159Z5X3"/>
<dbReference type="RefSeq" id="WP_066815310.1">
    <property type="nucleotide sequence ID" value="NZ_CP012661.1"/>
</dbReference>
<dbReference type="STRING" id="1335048.AKL17_3468"/>
<dbReference type="PATRIC" id="fig|1335048.3.peg.3591"/>